<dbReference type="PANTHER" id="PTHR22953">
    <property type="entry name" value="ACID PHOSPHATASE RELATED"/>
    <property type="match status" value="1"/>
</dbReference>
<reference evidence="4 5" key="1">
    <citation type="submission" date="2019-08" db="EMBL/GenBank/DDBJ databases">
        <title>Complete genome sequence of Candidatus Uab amorphum.</title>
        <authorList>
            <person name="Shiratori T."/>
            <person name="Suzuki S."/>
            <person name="Kakizawa Y."/>
            <person name="Ishida K."/>
        </authorList>
    </citation>
    <scope>NUCLEOTIDE SEQUENCE [LARGE SCALE GENOMIC DNA]</scope>
    <source>
        <strain evidence="4 5">SRT547</strain>
    </source>
</reference>
<dbReference type="SUPFAM" id="SSF49363">
    <property type="entry name" value="Purple acid phosphatase, N-terminal domain"/>
    <property type="match status" value="1"/>
</dbReference>
<feature type="domain" description="Calcineurin-like phosphoesterase" evidence="2">
    <location>
        <begin position="337"/>
        <end position="518"/>
    </location>
</feature>
<protein>
    <submittedName>
        <fullName evidence="4">Metallophosphoesterase</fullName>
    </submittedName>
</protein>
<feature type="domain" description="Purple acid phosphatase N-terminal" evidence="3">
    <location>
        <begin position="230"/>
        <end position="327"/>
    </location>
</feature>
<dbReference type="Gene3D" id="2.60.40.380">
    <property type="entry name" value="Purple acid phosphatase-like, N-terminal"/>
    <property type="match status" value="1"/>
</dbReference>
<dbReference type="InterPro" id="IPR029052">
    <property type="entry name" value="Metallo-depent_PP-like"/>
</dbReference>
<dbReference type="GO" id="GO:0003993">
    <property type="term" value="F:acid phosphatase activity"/>
    <property type="evidence" value="ECO:0007669"/>
    <property type="project" value="InterPro"/>
</dbReference>
<dbReference type="Pfam" id="PF00149">
    <property type="entry name" value="Metallophos"/>
    <property type="match status" value="1"/>
</dbReference>
<dbReference type="Gene3D" id="3.60.21.10">
    <property type="match status" value="1"/>
</dbReference>
<dbReference type="AlphaFoldDB" id="A0A5S9IJJ5"/>
<dbReference type="InterPro" id="IPR015914">
    <property type="entry name" value="PAPs_N"/>
</dbReference>
<dbReference type="InterPro" id="IPR003961">
    <property type="entry name" value="FN3_dom"/>
</dbReference>
<evidence type="ECO:0000313" key="5">
    <source>
        <dbReference type="Proteomes" id="UP000326354"/>
    </source>
</evidence>
<dbReference type="CDD" id="cd00063">
    <property type="entry name" value="FN3"/>
    <property type="match status" value="1"/>
</dbReference>
<keyword evidence="5" id="KW-1185">Reference proteome</keyword>
<evidence type="ECO:0000256" key="1">
    <source>
        <dbReference type="ARBA" id="ARBA00022729"/>
    </source>
</evidence>
<dbReference type="OrthoDB" id="9809781at2"/>
<dbReference type="Pfam" id="PF16656">
    <property type="entry name" value="Pur_ac_phosph_N"/>
    <property type="match status" value="1"/>
</dbReference>
<dbReference type="EMBL" id="AP019860">
    <property type="protein sequence ID" value="BBM83023.1"/>
    <property type="molecule type" value="Genomic_DNA"/>
</dbReference>
<name>A0A5S9IJJ5_UABAM</name>
<dbReference type="InterPro" id="IPR008963">
    <property type="entry name" value="Purple_acid_Pase-like_N"/>
</dbReference>
<dbReference type="KEGG" id="uam:UABAM_01366"/>
<dbReference type="InterPro" id="IPR004843">
    <property type="entry name" value="Calcineurin-like_PHP"/>
</dbReference>
<keyword evidence="1" id="KW-0732">Signal</keyword>
<sequence length="599" mass="69425">MQNYFFVLILFLFVVQNTHCHNGESVHDALTNIKERMLKELSVEEILNLNARKVRKFLSDKEAHVLGHKLVQFHVNVPVDVYILRDQRLKTVNVSHTKPYWLGERNFTLTPLDAKVDGRDFDVWVKSFPAGKIELGVNSVERKVDQYLIALKPQNAGDKIQVKDLYPGQCRVTTLQKSALAYVDDNDDFVEEIPQALNGLTLIQASKSWRKVGRLVNVFSKTHFPSTEKPDQIVLTWSDDPKTTQTIQWRTNTKVSKGVVAYWKKDTEKIIHTPAKTNTLTTKYIVNDPVCLRHTATLKNLQPDTTYMYKVGNGNESNWSGVAQFTTAPSKVKPFSFVYMGDAQNGLDFWGKLLKKAFEERPDADFYIMAGDLINRGDERWDWDHFFFNCKNIYDRKTLVPAIGNHEDYGNSGPWLYLQLFTLFENGPQTIEKERAYSFTYSNTLFIVLDTNVDPETQVAWLEEQLKTSNATWKIVVYHHPAYSSAIGRDNKKIRNLWTPLFDKYHVDMALQGHDHSYLRTYPMFAEKRVKTAKDGTYYVVSVSGVKMYRQSPELYYREVGFMDTSTYQVLDIEVDEHRLLYRARDINGKLLDEIEIRK</sequence>
<gene>
    <name evidence="4" type="ORF">UABAM_01366</name>
</gene>
<evidence type="ECO:0000313" key="4">
    <source>
        <dbReference type="EMBL" id="BBM83023.1"/>
    </source>
</evidence>
<evidence type="ECO:0000259" key="3">
    <source>
        <dbReference type="Pfam" id="PF16656"/>
    </source>
</evidence>
<dbReference type="GO" id="GO:0046872">
    <property type="term" value="F:metal ion binding"/>
    <property type="evidence" value="ECO:0007669"/>
    <property type="project" value="InterPro"/>
</dbReference>
<accession>A0A5S9IJJ5</accession>
<organism evidence="4 5">
    <name type="scientific">Uabimicrobium amorphum</name>
    <dbReference type="NCBI Taxonomy" id="2596890"/>
    <lineage>
        <taxon>Bacteria</taxon>
        <taxon>Pseudomonadati</taxon>
        <taxon>Planctomycetota</taxon>
        <taxon>Candidatus Uabimicrobiia</taxon>
        <taxon>Candidatus Uabimicrobiales</taxon>
        <taxon>Candidatus Uabimicrobiaceae</taxon>
        <taxon>Candidatus Uabimicrobium</taxon>
    </lineage>
</organism>
<dbReference type="RefSeq" id="WP_151967248.1">
    <property type="nucleotide sequence ID" value="NZ_AP019860.1"/>
</dbReference>
<evidence type="ECO:0000259" key="2">
    <source>
        <dbReference type="Pfam" id="PF00149"/>
    </source>
</evidence>
<dbReference type="SUPFAM" id="SSF56300">
    <property type="entry name" value="Metallo-dependent phosphatases"/>
    <property type="match status" value="1"/>
</dbReference>
<proteinExistence type="predicted"/>
<dbReference type="Proteomes" id="UP000326354">
    <property type="component" value="Chromosome"/>
</dbReference>
<dbReference type="PANTHER" id="PTHR22953:SF153">
    <property type="entry name" value="PURPLE ACID PHOSPHATASE"/>
    <property type="match status" value="1"/>
</dbReference>
<dbReference type="InterPro" id="IPR039331">
    <property type="entry name" value="PAPs-like"/>
</dbReference>